<keyword evidence="7" id="KW-1185">Reference proteome</keyword>
<sequence>MRYAIRGTLDAPVACHCSQCARTSGHHAVMACCADRDLDITAADTLRWYASSANVKRGFCERCGGNLFWKDASGEVTYVTAGTLDRPTGLRLSAHIFAGSRADYYDIDDDLPRSDAW</sequence>
<dbReference type="GO" id="GO:0046872">
    <property type="term" value="F:metal ion binding"/>
    <property type="evidence" value="ECO:0007669"/>
    <property type="project" value="UniProtKB-KW"/>
</dbReference>
<evidence type="ECO:0000313" key="6">
    <source>
        <dbReference type="EMBL" id="EGK71566.1"/>
    </source>
</evidence>
<dbReference type="Gene3D" id="3.90.1590.10">
    <property type="entry name" value="glutathione-dependent formaldehyde- activating enzyme (gfa)"/>
    <property type="match status" value="1"/>
</dbReference>
<dbReference type="Proteomes" id="UP000005019">
    <property type="component" value="Unassembled WGS sequence"/>
</dbReference>
<dbReference type="STRING" id="1000565.METUNv1_02070"/>
<evidence type="ECO:0000256" key="3">
    <source>
        <dbReference type="ARBA" id="ARBA00022833"/>
    </source>
</evidence>
<dbReference type="GO" id="GO:0016846">
    <property type="term" value="F:carbon-sulfur lyase activity"/>
    <property type="evidence" value="ECO:0007669"/>
    <property type="project" value="InterPro"/>
</dbReference>
<dbReference type="AlphaFoldDB" id="F5RCR5"/>
<accession>F5RCR5</accession>
<keyword evidence="3" id="KW-0862">Zinc</keyword>
<dbReference type="InterPro" id="IPR011057">
    <property type="entry name" value="Mss4-like_sf"/>
</dbReference>
<dbReference type="Pfam" id="PF04828">
    <property type="entry name" value="GFA"/>
    <property type="match status" value="1"/>
</dbReference>
<evidence type="ECO:0000256" key="4">
    <source>
        <dbReference type="ARBA" id="ARBA00023239"/>
    </source>
</evidence>
<organism evidence="6 7">
    <name type="scientific">Methyloversatilis universalis (strain ATCC BAA-1314 / DSM 25237 / JCM 13912 / CCUG 52030 / FAM5)</name>
    <dbReference type="NCBI Taxonomy" id="1000565"/>
    <lineage>
        <taxon>Bacteria</taxon>
        <taxon>Pseudomonadati</taxon>
        <taxon>Pseudomonadota</taxon>
        <taxon>Betaproteobacteria</taxon>
        <taxon>Nitrosomonadales</taxon>
        <taxon>Sterolibacteriaceae</taxon>
        <taxon>Methyloversatilis</taxon>
    </lineage>
</organism>
<dbReference type="eggNOG" id="COG3791">
    <property type="taxonomic scope" value="Bacteria"/>
</dbReference>
<keyword evidence="4" id="KW-0456">Lyase</keyword>
<dbReference type="PANTHER" id="PTHR33337">
    <property type="entry name" value="GFA DOMAIN-CONTAINING PROTEIN"/>
    <property type="match status" value="1"/>
</dbReference>
<dbReference type="EMBL" id="AFHG01000049">
    <property type="protein sequence ID" value="EGK71566.1"/>
    <property type="molecule type" value="Genomic_DNA"/>
</dbReference>
<dbReference type="SUPFAM" id="SSF51316">
    <property type="entry name" value="Mss4-like"/>
    <property type="match status" value="1"/>
</dbReference>
<evidence type="ECO:0000256" key="2">
    <source>
        <dbReference type="ARBA" id="ARBA00022723"/>
    </source>
</evidence>
<evidence type="ECO:0000313" key="7">
    <source>
        <dbReference type="Proteomes" id="UP000005019"/>
    </source>
</evidence>
<comment type="similarity">
    <text evidence="1">Belongs to the Gfa family.</text>
</comment>
<feature type="domain" description="CENP-V/GFA" evidence="5">
    <location>
        <begin position="1"/>
        <end position="106"/>
    </location>
</feature>
<comment type="caution">
    <text evidence="6">The sequence shown here is derived from an EMBL/GenBank/DDBJ whole genome shotgun (WGS) entry which is preliminary data.</text>
</comment>
<protein>
    <submittedName>
        <fullName evidence="6">Glutathione-dependent formaldehyde-activating protein, GFA</fullName>
    </submittedName>
</protein>
<reference evidence="6 7" key="1">
    <citation type="journal article" date="2011" name="J. Bacteriol.">
        <title>Genome sequence of Methyloversatilis universalis FAM5T, a methylotrophic representative of the order Rhodocyclales.</title>
        <authorList>
            <person name="Kittichotirat W."/>
            <person name="Good N.M."/>
            <person name="Hall R."/>
            <person name="Bringel F."/>
            <person name="Lajus A."/>
            <person name="Medigue C."/>
            <person name="Smalley N.E."/>
            <person name="Beck D."/>
            <person name="Bumgarner R."/>
            <person name="Vuilleumier S."/>
            <person name="Kalyuzhnaya M.G."/>
        </authorList>
    </citation>
    <scope>NUCLEOTIDE SEQUENCE [LARGE SCALE GENOMIC DNA]</scope>
    <source>
        <strain evidence="7">ATCC BAA-1314 / JCM 13912 / FAM5</strain>
    </source>
</reference>
<proteinExistence type="inferred from homology"/>
<dbReference type="PANTHER" id="PTHR33337:SF40">
    <property type="entry name" value="CENP-V_GFA DOMAIN-CONTAINING PROTEIN-RELATED"/>
    <property type="match status" value="1"/>
</dbReference>
<keyword evidence="2" id="KW-0479">Metal-binding</keyword>
<dbReference type="InterPro" id="IPR006913">
    <property type="entry name" value="CENP-V/GFA"/>
</dbReference>
<evidence type="ECO:0000259" key="5">
    <source>
        <dbReference type="PROSITE" id="PS51891"/>
    </source>
</evidence>
<name>F5RCR5_METUF</name>
<dbReference type="PROSITE" id="PS51891">
    <property type="entry name" value="CENP_V_GFA"/>
    <property type="match status" value="1"/>
</dbReference>
<gene>
    <name evidence="6" type="ORF">METUNv1_02070</name>
</gene>
<evidence type="ECO:0000256" key="1">
    <source>
        <dbReference type="ARBA" id="ARBA00005495"/>
    </source>
</evidence>